<evidence type="ECO:0000313" key="1">
    <source>
        <dbReference type="EMBL" id="TKV94472.1"/>
    </source>
</evidence>
<gene>
    <name evidence="1" type="ORF">SEVIR_9G297500v2</name>
</gene>
<dbReference type="AlphaFoldDB" id="A0A4U6T3E8"/>
<dbReference type="Proteomes" id="UP000298652">
    <property type="component" value="Chromosome 9"/>
</dbReference>
<evidence type="ECO:0000313" key="2">
    <source>
        <dbReference type="Proteomes" id="UP000298652"/>
    </source>
</evidence>
<organism evidence="1 2">
    <name type="scientific">Setaria viridis</name>
    <name type="common">Green bristlegrass</name>
    <name type="synonym">Setaria italica subsp. viridis</name>
    <dbReference type="NCBI Taxonomy" id="4556"/>
    <lineage>
        <taxon>Eukaryota</taxon>
        <taxon>Viridiplantae</taxon>
        <taxon>Streptophyta</taxon>
        <taxon>Embryophyta</taxon>
        <taxon>Tracheophyta</taxon>
        <taxon>Spermatophyta</taxon>
        <taxon>Magnoliopsida</taxon>
        <taxon>Liliopsida</taxon>
        <taxon>Poales</taxon>
        <taxon>Poaceae</taxon>
        <taxon>PACMAD clade</taxon>
        <taxon>Panicoideae</taxon>
        <taxon>Panicodae</taxon>
        <taxon>Paniceae</taxon>
        <taxon>Cenchrinae</taxon>
        <taxon>Setaria</taxon>
    </lineage>
</organism>
<accession>A0A4U6T3E8</accession>
<keyword evidence="2" id="KW-1185">Reference proteome</keyword>
<protein>
    <submittedName>
        <fullName evidence="1">Uncharacterized protein</fullName>
    </submittedName>
</protein>
<dbReference type="EMBL" id="CM016560">
    <property type="protein sequence ID" value="TKV94472.1"/>
    <property type="molecule type" value="Genomic_DNA"/>
</dbReference>
<sequence length="148" mass="16535">MWEKGKATQIASDGIPHQQALLFWAVDKETAVAAVKDPTVPSDLQGEARGRDSIRRIQDRTEFDPSRGIPVAREEAQERGFPVVGVELAEETGVRDHAAPELTDERGAEEGGWQRRQAAKAIGQEILVLQLQHRRRLVSEQPHLGFRQ</sequence>
<dbReference type="Gramene" id="TKV94472">
    <property type="protein sequence ID" value="TKV94472"/>
    <property type="gene ID" value="SEVIR_9G297500v2"/>
</dbReference>
<reference evidence="1" key="1">
    <citation type="submission" date="2019-03" db="EMBL/GenBank/DDBJ databases">
        <title>WGS assembly of Setaria viridis.</title>
        <authorList>
            <person name="Huang P."/>
            <person name="Jenkins J."/>
            <person name="Grimwood J."/>
            <person name="Barry K."/>
            <person name="Healey A."/>
            <person name="Mamidi S."/>
            <person name="Sreedasyam A."/>
            <person name="Shu S."/>
            <person name="Feldman M."/>
            <person name="Wu J."/>
            <person name="Yu Y."/>
            <person name="Chen C."/>
            <person name="Johnson J."/>
            <person name="Rokhsar D."/>
            <person name="Baxter I."/>
            <person name="Schmutz J."/>
            <person name="Brutnell T."/>
            <person name="Kellogg E."/>
        </authorList>
    </citation>
    <scope>NUCLEOTIDE SEQUENCE [LARGE SCALE GENOMIC DNA]</scope>
</reference>
<proteinExistence type="predicted"/>
<dbReference type="OMA" id="FWAVDKE"/>
<name>A0A4U6T3E8_SETVI</name>